<dbReference type="PANTHER" id="PTHR45749">
    <property type="match status" value="1"/>
</dbReference>
<evidence type="ECO:0000313" key="1">
    <source>
        <dbReference type="EMBL" id="KAI6648291.1"/>
    </source>
</evidence>
<dbReference type="PANTHER" id="PTHR45749:SF21">
    <property type="entry name" value="DUF4371 DOMAIN-CONTAINING PROTEIN"/>
    <property type="match status" value="1"/>
</dbReference>
<sequence>MECSESMSGKCDPPASARGAWTTRGLRDWNHATDMLKQHNSSEWDRDTIVVSKALFDRVKQDREPDLDHFSDSLWVVDGQPTEHFMTVIHVNYTDAESIPKALTSYIEEKGFEYRKLVGQAYDGEATSAGVNTLVQKRIRTHAGHALYIHSIFHRLQLASMEAA</sequence>
<dbReference type="AlphaFoldDB" id="A0AAV7JHT0"/>
<organism evidence="1 2">
    <name type="scientific">Oopsacas minuta</name>
    <dbReference type="NCBI Taxonomy" id="111878"/>
    <lineage>
        <taxon>Eukaryota</taxon>
        <taxon>Metazoa</taxon>
        <taxon>Porifera</taxon>
        <taxon>Hexactinellida</taxon>
        <taxon>Hexasterophora</taxon>
        <taxon>Lyssacinosida</taxon>
        <taxon>Leucopsacidae</taxon>
        <taxon>Oopsacas</taxon>
    </lineage>
</organism>
<accession>A0AAV7JHT0</accession>
<evidence type="ECO:0000313" key="2">
    <source>
        <dbReference type="Proteomes" id="UP001165289"/>
    </source>
</evidence>
<protein>
    <submittedName>
        <fullName evidence="1">Zinc finger protein</fullName>
    </submittedName>
</protein>
<comment type="caution">
    <text evidence="1">The sequence shown here is derived from an EMBL/GenBank/DDBJ whole genome shotgun (WGS) entry which is preliminary data.</text>
</comment>
<keyword evidence="2" id="KW-1185">Reference proteome</keyword>
<gene>
    <name evidence="1" type="ORF">LOD99_12100</name>
</gene>
<reference evidence="1 2" key="1">
    <citation type="journal article" date="2023" name="BMC Biol.">
        <title>The compact genome of the sponge Oopsacas minuta (Hexactinellida) is lacking key metazoan core genes.</title>
        <authorList>
            <person name="Santini S."/>
            <person name="Schenkelaars Q."/>
            <person name="Jourda C."/>
            <person name="Duchesne M."/>
            <person name="Belahbib H."/>
            <person name="Rocher C."/>
            <person name="Selva M."/>
            <person name="Riesgo A."/>
            <person name="Vervoort M."/>
            <person name="Leys S.P."/>
            <person name="Kodjabachian L."/>
            <person name="Le Bivic A."/>
            <person name="Borchiellini C."/>
            <person name="Claverie J.M."/>
            <person name="Renard E."/>
        </authorList>
    </citation>
    <scope>NUCLEOTIDE SEQUENCE [LARGE SCALE GENOMIC DNA]</scope>
    <source>
        <strain evidence="1">SPO-2</strain>
    </source>
</reference>
<dbReference type="EMBL" id="JAKMXF010000332">
    <property type="protein sequence ID" value="KAI6648291.1"/>
    <property type="molecule type" value="Genomic_DNA"/>
</dbReference>
<name>A0AAV7JHT0_9METZ</name>
<dbReference type="Proteomes" id="UP001165289">
    <property type="component" value="Unassembled WGS sequence"/>
</dbReference>
<proteinExistence type="predicted"/>